<name>A0A087CQ17_BIFRU</name>
<organism evidence="3 4">
    <name type="scientific">Bifidobacterium ruminantium</name>
    <dbReference type="NCBI Taxonomy" id="78346"/>
    <lineage>
        <taxon>Bacteria</taxon>
        <taxon>Bacillati</taxon>
        <taxon>Actinomycetota</taxon>
        <taxon>Actinomycetes</taxon>
        <taxon>Bifidobacteriales</taxon>
        <taxon>Bifidobacteriaceae</taxon>
        <taxon>Bifidobacterium</taxon>
    </lineage>
</organism>
<dbReference type="InterPro" id="IPR010273">
    <property type="entry name" value="DUF881"/>
</dbReference>
<evidence type="ECO:0000313" key="3">
    <source>
        <dbReference type="EMBL" id="KFI85367.1"/>
    </source>
</evidence>
<comment type="caution">
    <text evidence="3">The sequence shown here is derived from an EMBL/GenBank/DDBJ whole genome shotgun (WGS) entry which is preliminary data.</text>
</comment>
<comment type="similarity">
    <text evidence="1">Belongs to the UPF0749 family.</text>
</comment>
<evidence type="ECO:0000313" key="4">
    <source>
        <dbReference type="Proteomes" id="UP000029078"/>
    </source>
</evidence>
<evidence type="ECO:0000256" key="2">
    <source>
        <dbReference type="SAM" id="MobiDB-lite"/>
    </source>
</evidence>
<dbReference type="Proteomes" id="UP000029078">
    <property type="component" value="Unassembled WGS sequence"/>
</dbReference>
<dbReference type="Gene3D" id="3.30.70.1880">
    <property type="entry name" value="Protein of unknown function DUF881"/>
    <property type="match status" value="1"/>
</dbReference>
<dbReference type="STRING" id="78346.BRUM_1732"/>
<dbReference type="eggNOG" id="COG3879">
    <property type="taxonomic scope" value="Bacteria"/>
</dbReference>
<sequence length="260" mass="28200">MAKHTGKHSVKRSKVAGVAAFLVLLFSGFLLATNLRVNRSVVVSNDTAELVEQRVKKVNSLRSEVDALSSRVNDLSKTLDTQNSDGSQGSENAGNGTMLPEVEGPGLVVTLDDSPLWENMVDSNGSSANINDYVVHQQDVEAVVNALWAGGAESMKIMDQRVLFNSAVRCSGNVLLLQGKKYSPPFKISAIGPVGEMRKALDDSTEVSIYRQYVSAFGLGWQVEEKDKLHFEATDALQQPLQYAKAVDGGKRDESQEGKQ</sequence>
<proteinExistence type="inferred from homology"/>
<dbReference type="GO" id="GO:0005886">
    <property type="term" value="C:plasma membrane"/>
    <property type="evidence" value="ECO:0007669"/>
    <property type="project" value="TreeGrafter"/>
</dbReference>
<dbReference type="PANTHER" id="PTHR37313">
    <property type="entry name" value="UPF0749 PROTEIN RV1825"/>
    <property type="match status" value="1"/>
</dbReference>
<keyword evidence="4" id="KW-1185">Reference proteome</keyword>
<protein>
    <recommendedName>
        <fullName evidence="5">DUF881 domain-containing protein</fullName>
    </recommendedName>
</protein>
<dbReference type="Pfam" id="PF05949">
    <property type="entry name" value="DUF881"/>
    <property type="match status" value="1"/>
</dbReference>
<evidence type="ECO:0000256" key="1">
    <source>
        <dbReference type="ARBA" id="ARBA00009108"/>
    </source>
</evidence>
<feature type="region of interest" description="Disordered" evidence="2">
    <location>
        <begin position="73"/>
        <end position="99"/>
    </location>
</feature>
<accession>A0A087CQ17</accession>
<dbReference type="PANTHER" id="PTHR37313:SF4">
    <property type="entry name" value="CONSERVED MEMBRANE PROTEIN-RELATED"/>
    <property type="match status" value="1"/>
</dbReference>
<dbReference type="AlphaFoldDB" id="A0A087CQ17"/>
<dbReference type="RefSeq" id="WP_026646676.1">
    <property type="nucleotide sequence ID" value="NZ_JGZL01000016.1"/>
</dbReference>
<dbReference type="EMBL" id="JGZL01000016">
    <property type="protein sequence ID" value="KFI85367.1"/>
    <property type="molecule type" value="Genomic_DNA"/>
</dbReference>
<gene>
    <name evidence="3" type="ORF">BRUM_1732</name>
</gene>
<feature type="compositionally biased region" description="Polar residues" evidence="2">
    <location>
        <begin position="73"/>
        <end position="95"/>
    </location>
</feature>
<evidence type="ECO:0008006" key="5">
    <source>
        <dbReference type="Google" id="ProtNLM"/>
    </source>
</evidence>
<reference evidence="3 4" key="1">
    <citation type="submission" date="2014-03" db="EMBL/GenBank/DDBJ databases">
        <title>Genomics of Bifidobacteria.</title>
        <authorList>
            <person name="Ventura M."/>
            <person name="Milani C."/>
            <person name="Lugli G.A."/>
        </authorList>
    </citation>
    <scope>NUCLEOTIDE SEQUENCE [LARGE SCALE GENOMIC DNA]</scope>
    <source>
        <strain evidence="3 4">LMG 21811</strain>
    </source>
</reference>